<sequence>MLKNTARVLSVAGLMAASFSTFATTYPLTVTDLSGQKVTLDKAPQRIILQDGRDILALAVLDKADPFKRVVAWNNLLKTTDSGTWDMLKSKWPESSKILDMGFTDKGQVDLETVISKKPDLMIAQVRAKNSLAQAGVLDKLAALHIPVVFVDYEADPAKDTAPSIELLGKIVNKEDNARAYTAFYNEHFQSIQKAVAAIKNKPNVFIEPIAGRDDSCCFTHGDAGWGKLIQAVDANNIGTKLLPGASGTVSLEQVISMKPDVYIMTGSARPSKNGSVTHILPFGYGANEASIDKEAKVLLSRTGVAQIPAVSSQHVYGVYHQFYNHPYNIVGMEYLAKFIYPEQFKNLDPAKTYHDLVRNYTNLPDQDFILGWSPKK</sequence>
<feature type="domain" description="Fe/B12 periplasmic-binding" evidence="2">
    <location>
        <begin position="46"/>
        <end position="348"/>
    </location>
</feature>
<dbReference type="SUPFAM" id="SSF53807">
    <property type="entry name" value="Helical backbone' metal receptor"/>
    <property type="match status" value="1"/>
</dbReference>
<dbReference type="InterPro" id="IPR050902">
    <property type="entry name" value="ABC_Transporter_SBP"/>
</dbReference>
<accession>A0A6M2B3X4</accession>
<dbReference type="AlphaFoldDB" id="A0A6M2B3X4"/>
<feature type="chain" id="PRO_5026854313" evidence="1">
    <location>
        <begin position="24"/>
        <end position="377"/>
    </location>
</feature>
<reference evidence="3 4" key="1">
    <citation type="submission" date="2020-03" db="EMBL/GenBank/DDBJ databases">
        <title>Rahnella aceri sp. nov., isoated from traditional Jeju Makgeolli.</title>
        <authorList>
            <person name="Kim I.S."/>
            <person name="Jeon D."/>
        </authorList>
    </citation>
    <scope>NUCLEOTIDE SEQUENCE [LARGE SCALE GENOMIC DNA]</scope>
    <source>
        <strain evidence="3 4">Lac-M11</strain>
    </source>
</reference>
<dbReference type="PANTHER" id="PTHR30535:SF34">
    <property type="entry name" value="MOLYBDATE-BINDING PROTEIN MOLA"/>
    <property type="match status" value="1"/>
</dbReference>
<dbReference type="EMBL" id="JAADJS010000002">
    <property type="protein sequence ID" value="NGX87980.1"/>
    <property type="molecule type" value="Genomic_DNA"/>
</dbReference>
<dbReference type="PROSITE" id="PS50983">
    <property type="entry name" value="FE_B12_PBP"/>
    <property type="match status" value="1"/>
</dbReference>
<proteinExistence type="predicted"/>
<name>A0A6M2B3X4_9GAMM</name>
<dbReference type="Proteomes" id="UP000476696">
    <property type="component" value="Unassembled WGS sequence"/>
</dbReference>
<dbReference type="Gene3D" id="3.40.50.1980">
    <property type="entry name" value="Nitrogenase molybdenum iron protein domain"/>
    <property type="match status" value="2"/>
</dbReference>
<evidence type="ECO:0000256" key="1">
    <source>
        <dbReference type="SAM" id="SignalP"/>
    </source>
</evidence>
<dbReference type="Pfam" id="PF01497">
    <property type="entry name" value="Peripla_BP_2"/>
    <property type="match status" value="1"/>
</dbReference>
<comment type="caution">
    <text evidence="3">The sequence shown here is derived from an EMBL/GenBank/DDBJ whole genome shotgun (WGS) entry which is preliminary data.</text>
</comment>
<keyword evidence="4" id="KW-1185">Reference proteome</keyword>
<evidence type="ECO:0000313" key="4">
    <source>
        <dbReference type="Proteomes" id="UP000476696"/>
    </source>
</evidence>
<evidence type="ECO:0000313" key="3">
    <source>
        <dbReference type="EMBL" id="NGX87980.1"/>
    </source>
</evidence>
<keyword evidence="1" id="KW-0732">Signal</keyword>
<feature type="signal peptide" evidence="1">
    <location>
        <begin position="1"/>
        <end position="23"/>
    </location>
</feature>
<dbReference type="RefSeq" id="WP_165059401.1">
    <property type="nucleotide sequence ID" value="NZ_JAADJS010000002.1"/>
</dbReference>
<organism evidence="3 4">
    <name type="scientific">Rahnella contaminans</name>
    <dbReference type="NCBI Taxonomy" id="2703882"/>
    <lineage>
        <taxon>Bacteria</taxon>
        <taxon>Pseudomonadati</taxon>
        <taxon>Pseudomonadota</taxon>
        <taxon>Gammaproteobacteria</taxon>
        <taxon>Enterobacterales</taxon>
        <taxon>Yersiniaceae</taxon>
        <taxon>Rahnella</taxon>
    </lineage>
</organism>
<dbReference type="InterPro" id="IPR002491">
    <property type="entry name" value="ABC_transptr_periplasmic_BD"/>
</dbReference>
<evidence type="ECO:0000259" key="2">
    <source>
        <dbReference type="PROSITE" id="PS50983"/>
    </source>
</evidence>
<protein>
    <submittedName>
        <fullName evidence="3">ABC transporter substrate-binding protein</fullName>
    </submittedName>
</protein>
<dbReference type="PANTHER" id="PTHR30535">
    <property type="entry name" value="VITAMIN B12-BINDING PROTEIN"/>
    <property type="match status" value="1"/>
</dbReference>
<gene>
    <name evidence="3" type="ORF">GW579_12890</name>
</gene>